<dbReference type="PANTHER" id="PTHR24350">
    <property type="entry name" value="SERINE/THREONINE-PROTEIN KINASE IAL-RELATED"/>
    <property type="match status" value="1"/>
</dbReference>
<evidence type="ECO:0000256" key="4">
    <source>
        <dbReference type="ARBA" id="ARBA00022777"/>
    </source>
</evidence>
<sequence length="327" mass="37292">MIHEIDERLFPGFSHFKKIGEGAFGKVFTALNSKTNIQVAIKCVDKINLMTEANRTVFQSELAIYNKIEHPFLTQFYATTEDNAGVYIALEFGEKGTLLDRIVSQRKLKEQQSCKIFCEIVSALNYLHNTAKIIHRDIKAENIIVDNNDDIRLIDFGLSSFMNTKEEMNERCGTFVYSSPEMLRGIPYTQSIDIWSCGILLYLMVTGTFPFASEDQRELKQDICFKDPQIPTSISQDCRDLLLKLLTKEPSERITIEEIAVHPWILANRASYYPTTQFNENLKYVITPHDKSDINSLVVNSLSKNGCNISTLESDLLDGRLTESTFI</sequence>
<evidence type="ECO:0000256" key="1">
    <source>
        <dbReference type="ARBA" id="ARBA00022527"/>
    </source>
</evidence>
<name>A2FXU4_TRIV3</name>
<evidence type="ECO:0000256" key="2">
    <source>
        <dbReference type="ARBA" id="ARBA00022679"/>
    </source>
</evidence>
<feature type="domain" description="Protein kinase" evidence="11">
    <location>
        <begin position="13"/>
        <end position="265"/>
    </location>
</feature>
<dbReference type="SUPFAM" id="SSF56112">
    <property type="entry name" value="Protein kinase-like (PK-like)"/>
    <property type="match status" value="1"/>
</dbReference>
<feature type="active site" description="Proton acceptor" evidence="6">
    <location>
        <position position="137"/>
    </location>
</feature>
<dbReference type="STRING" id="5722.A2FXU4"/>
<dbReference type="Gene3D" id="1.10.510.10">
    <property type="entry name" value="Transferase(Phosphotransferase) domain 1"/>
    <property type="match status" value="1"/>
</dbReference>
<keyword evidence="1 10" id="KW-0723">Serine/threonine-protein kinase</keyword>
<reference evidence="12" key="2">
    <citation type="journal article" date="2007" name="Science">
        <title>Draft genome sequence of the sexually transmitted pathogen Trichomonas vaginalis.</title>
        <authorList>
            <person name="Carlton J.M."/>
            <person name="Hirt R.P."/>
            <person name="Silva J.C."/>
            <person name="Delcher A.L."/>
            <person name="Schatz M."/>
            <person name="Zhao Q."/>
            <person name="Wortman J.R."/>
            <person name="Bidwell S.L."/>
            <person name="Alsmark U.C.M."/>
            <person name="Besteiro S."/>
            <person name="Sicheritz-Ponten T."/>
            <person name="Noel C.J."/>
            <person name="Dacks J.B."/>
            <person name="Foster P.G."/>
            <person name="Simillion C."/>
            <person name="Van de Peer Y."/>
            <person name="Miranda-Saavedra D."/>
            <person name="Barton G.J."/>
            <person name="Westrop G.D."/>
            <person name="Mueller S."/>
            <person name="Dessi D."/>
            <person name="Fiori P.L."/>
            <person name="Ren Q."/>
            <person name="Paulsen I."/>
            <person name="Zhang H."/>
            <person name="Bastida-Corcuera F.D."/>
            <person name="Simoes-Barbosa A."/>
            <person name="Brown M.T."/>
            <person name="Hayes R.D."/>
            <person name="Mukherjee M."/>
            <person name="Okumura C.Y."/>
            <person name="Schneider R."/>
            <person name="Smith A.J."/>
            <person name="Vanacova S."/>
            <person name="Villalvazo M."/>
            <person name="Haas B.J."/>
            <person name="Pertea M."/>
            <person name="Feldblyum T.V."/>
            <person name="Utterback T.R."/>
            <person name="Shu C.L."/>
            <person name="Osoegawa K."/>
            <person name="de Jong P.J."/>
            <person name="Hrdy I."/>
            <person name="Horvathova L."/>
            <person name="Zubacova Z."/>
            <person name="Dolezal P."/>
            <person name="Malik S.B."/>
            <person name="Logsdon J.M. Jr."/>
            <person name="Henze K."/>
            <person name="Gupta A."/>
            <person name="Wang C.C."/>
            <person name="Dunne R.L."/>
            <person name="Upcroft J.A."/>
            <person name="Upcroft P."/>
            <person name="White O."/>
            <person name="Salzberg S.L."/>
            <person name="Tang P."/>
            <person name="Chiu C.-H."/>
            <person name="Lee Y.-S."/>
            <person name="Embley T.M."/>
            <person name="Coombs G.H."/>
            <person name="Mottram J.C."/>
            <person name="Tachezy J."/>
            <person name="Fraser-Liggett C.M."/>
            <person name="Johnson P.J."/>
        </authorList>
    </citation>
    <scope>NUCLEOTIDE SEQUENCE [LARGE SCALE GENOMIC DNA]</scope>
    <source>
        <strain evidence="12">G3</strain>
    </source>
</reference>
<dbReference type="SMR" id="A2FXU4"/>
<comment type="similarity">
    <text evidence="10">Belongs to the protein kinase superfamily.</text>
</comment>
<keyword evidence="13" id="KW-1185">Reference proteome</keyword>
<dbReference type="FunFam" id="1.10.510.10:FF:000759">
    <property type="entry name" value="CAMK/CAMKL/AMPK protein kinase"/>
    <property type="match status" value="1"/>
</dbReference>
<evidence type="ECO:0000259" key="11">
    <source>
        <dbReference type="PROSITE" id="PS50011"/>
    </source>
</evidence>
<evidence type="ECO:0000256" key="3">
    <source>
        <dbReference type="ARBA" id="ARBA00022741"/>
    </source>
</evidence>
<dbReference type="VEuPathDB" id="TrichDB:TVAG_204140"/>
<dbReference type="GO" id="GO:0005524">
    <property type="term" value="F:ATP binding"/>
    <property type="evidence" value="ECO:0007669"/>
    <property type="project" value="UniProtKB-UniRule"/>
</dbReference>
<evidence type="ECO:0000256" key="8">
    <source>
        <dbReference type="PIRSR" id="PIRSR630616-3"/>
    </source>
</evidence>
<evidence type="ECO:0000256" key="10">
    <source>
        <dbReference type="RuleBase" id="RU000304"/>
    </source>
</evidence>
<dbReference type="AlphaFoldDB" id="A2FXU4"/>
<gene>
    <name evidence="12" type="ORF">TVAG_204140</name>
</gene>
<keyword evidence="5 7" id="KW-0067">ATP-binding</keyword>
<keyword evidence="4 12" id="KW-0418">Kinase</keyword>
<evidence type="ECO:0000256" key="5">
    <source>
        <dbReference type="ARBA" id="ARBA00022840"/>
    </source>
</evidence>
<dbReference type="RefSeq" id="XP_001303209.1">
    <property type="nucleotide sequence ID" value="XM_001303208.1"/>
</dbReference>
<dbReference type="PROSITE" id="PS00108">
    <property type="entry name" value="PROTEIN_KINASE_ST"/>
    <property type="match status" value="1"/>
</dbReference>
<dbReference type="InterPro" id="IPR000719">
    <property type="entry name" value="Prot_kinase_dom"/>
</dbReference>
<evidence type="ECO:0000256" key="7">
    <source>
        <dbReference type="PIRSR" id="PIRSR630616-2"/>
    </source>
</evidence>
<dbReference type="Proteomes" id="UP000001542">
    <property type="component" value="Unassembled WGS sequence"/>
</dbReference>
<dbReference type="InterPro" id="IPR011009">
    <property type="entry name" value="Kinase-like_dom_sf"/>
</dbReference>
<evidence type="ECO:0000313" key="12">
    <source>
        <dbReference type="EMBL" id="EAX90279.1"/>
    </source>
</evidence>
<feature type="binding site" evidence="7">
    <location>
        <begin position="141"/>
        <end position="142"/>
    </location>
    <ligand>
        <name>ATP</name>
        <dbReference type="ChEBI" id="CHEBI:30616"/>
    </ligand>
</feature>
<dbReference type="EMBL" id="DS114121">
    <property type="protein sequence ID" value="EAX90279.1"/>
    <property type="molecule type" value="Genomic_DNA"/>
</dbReference>
<proteinExistence type="inferred from homology"/>
<evidence type="ECO:0000256" key="9">
    <source>
        <dbReference type="PROSITE-ProRule" id="PRU10141"/>
    </source>
</evidence>
<organism evidence="12 13">
    <name type="scientific">Trichomonas vaginalis (strain ATCC PRA-98 / G3)</name>
    <dbReference type="NCBI Taxonomy" id="412133"/>
    <lineage>
        <taxon>Eukaryota</taxon>
        <taxon>Metamonada</taxon>
        <taxon>Parabasalia</taxon>
        <taxon>Trichomonadida</taxon>
        <taxon>Trichomonadidae</taxon>
        <taxon>Trichomonas</taxon>
    </lineage>
</organism>
<dbReference type="KEGG" id="tva:4747952"/>
<keyword evidence="3 7" id="KW-0547">Nucleotide-binding</keyword>
<reference evidence="12" key="1">
    <citation type="submission" date="2006-10" db="EMBL/GenBank/DDBJ databases">
        <authorList>
            <person name="Amadeo P."/>
            <person name="Zhao Q."/>
            <person name="Wortman J."/>
            <person name="Fraser-Liggett C."/>
            <person name="Carlton J."/>
        </authorList>
    </citation>
    <scope>NUCLEOTIDE SEQUENCE</scope>
    <source>
        <strain evidence="12">G3</strain>
    </source>
</reference>
<dbReference type="OMA" id="EMETHRY"/>
<feature type="binding site" evidence="7 9">
    <location>
        <position position="42"/>
    </location>
    <ligand>
        <name>ATP</name>
        <dbReference type="ChEBI" id="CHEBI:30616"/>
    </ligand>
</feature>
<dbReference type="SMART" id="SM00220">
    <property type="entry name" value="S_TKc"/>
    <property type="match status" value="1"/>
</dbReference>
<dbReference type="GO" id="GO:0004674">
    <property type="term" value="F:protein serine/threonine kinase activity"/>
    <property type="evidence" value="ECO:0000318"/>
    <property type="project" value="GO_Central"/>
</dbReference>
<keyword evidence="2" id="KW-0808">Transferase</keyword>
<protein>
    <submittedName>
        <fullName evidence="12">CAMK family protein kinase</fullName>
    </submittedName>
</protein>
<dbReference type="InterPro" id="IPR030616">
    <property type="entry name" value="Aur-like"/>
</dbReference>
<dbReference type="OrthoDB" id="541276at2759"/>
<evidence type="ECO:0000256" key="6">
    <source>
        <dbReference type="PIRSR" id="PIRSR630616-1"/>
    </source>
</evidence>
<accession>A2FXU4</accession>
<dbReference type="eggNOG" id="KOG0583">
    <property type="taxonomic scope" value="Eukaryota"/>
</dbReference>
<dbReference type="Pfam" id="PF00069">
    <property type="entry name" value="Pkinase"/>
    <property type="match status" value="1"/>
</dbReference>
<dbReference type="InterPro" id="IPR017441">
    <property type="entry name" value="Protein_kinase_ATP_BS"/>
</dbReference>
<dbReference type="PROSITE" id="PS50011">
    <property type="entry name" value="PROTEIN_KINASE_DOM"/>
    <property type="match status" value="1"/>
</dbReference>
<feature type="cross-link" description="Glycyl lysine isopeptide (Lys-Gly) (interchain with G-Cter in SUMO2)" evidence="8">
    <location>
        <position position="139"/>
    </location>
</feature>
<evidence type="ECO:0000313" key="13">
    <source>
        <dbReference type="Proteomes" id="UP000001542"/>
    </source>
</evidence>
<dbReference type="InParanoid" id="A2FXU4"/>
<dbReference type="VEuPathDB" id="TrichDB:TVAGG3_0692010"/>
<dbReference type="InterPro" id="IPR008271">
    <property type="entry name" value="Ser/Thr_kinase_AS"/>
</dbReference>
<dbReference type="PROSITE" id="PS00107">
    <property type="entry name" value="PROTEIN_KINASE_ATP"/>
    <property type="match status" value="1"/>
</dbReference>
<feature type="binding site" evidence="7">
    <location>
        <position position="155"/>
    </location>
    <ligand>
        <name>ATP</name>
        <dbReference type="ChEBI" id="CHEBI:30616"/>
    </ligand>
</feature>